<organism evidence="2 3">
    <name type="scientific">Dictyocaulus viviparus</name>
    <name type="common">Bovine lungworm</name>
    <dbReference type="NCBI Taxonomy" id="29172"/>
    <lineage>
        <taxon>Eukaryota</taxon>
        <taxon>Metazoa</taxon>
        <taxon>Ecdysozoa</taxon>
        <taxon>Nematoda</taxon>
        <taxon>Chromadorea</taxon>
        <taxon>Rhabditida</taxon>
        <taxon>Rhabditina</taxon>
        <taxon>Rhabditomorpha</taxon>
        <taxon>Strongyloidea</taxon>
        <taxon>Metastrongylidae</taxon>
        <taxon>Dictyocaulus</taxon>
    </lineage>
</organism>
<evidence type="ECO:0000313" key="3">
    <source>
        <dbReference type="Proteomes" id="UP000053766"/>
    </source>
</evidence>
<dbReference type="STRING" id="29172.A0A0D8XK88"/>
<reference evidence="3" key="2">
    <citation type="journal article" date="2016" name="Sci. Rep.">
        <title>Dictyocaulus viviparus genome, variome and transcriptome elucidate lungworm biology and support future intervention.</title>
        <authorList>
            <person name="McNulty S.N."/>
            <person name="Strube C."/>
            <person name="Rosa B.A."/>
            <person name="Martin J.C."/>
            <person name="Tyagi R."/>
            <person name="Choi Y.J."/>
            <person name="Wang Q."/>
            <person name="Hallsworth Pepin K."/>
            <person name="Zhang X."/>
            <person name="Ozersky P."/>
            <person name="Wilson R.K."/>
            <person name="Sternberg P.W."/>
            <person name="Gasser R.B."/>
            <person name="Mitreva M."/>
        </authorList>
    </citation>
    <scope>NUCLEOTIDE SEQUENCE [LARGE SCALE GENOMIC DNA]</scope>
    <source>
        <strain evidence="3">HannoverDv2000</strain>
    </source>
</reference>
<gene>
    <name evidence="2" type="ORF">DICVIV_11291</name>
</gene>
<proteinExistence type="predicted"/>
<feature type="region of interest" description="Disordered" evidence="1">
    <location>
        <begin position="1"/>
        <end position="61"/>
    </location>
</feature>
<dbReference type="AlphaFoldDB" id="A0A0D8XK88"/>
<name>A0A0D8XK88_DICVI</name>
<feature type="compositionally biased region" description="Basic and acidic residues" evidence="1">
    <location>
        <begin position="36"/>
        <end position="46"/>
    </location>
</feature>
<sequence>MLQRGRQPKSAAVTPVPSGNGLDGSPRNIEVSNGTSKRDSTKEGKVQSKKSNNTRGPTDKKLMQITAQQEELSSLFESARKFGVDLSKYEQKTRLLNAIEISELKRIVKSSRTQERELAREAKKMKIKARHQWQKKRDDLECDDLKVVVLCSYNVYQICFCPSLVNTLPIFLV</sequence>
<evidence type="ECO:0000313" key="2">
    <source>
        <dbReference type="EMBL" id="KJH42716.1"/>
    </source>
</evidence>
<dbReference type="OrthoDB" id="332390at2759"/>
<dbReference type="EMBL" id="KN716635">
    <property type="protein sequence ID" value="KJH42716.1"/>
    <property type="molecule type" value="Genomic_DNA"/>
</dbReference>
<accession>A0A0D8XK88</accession>
<evidence type="ECO:0000256" key="1">
    <source>
        <dbReference type="SAM" id="MobiDB-lite"/>
    </source>
</evidence>
<keyword evidence="3" id="KW-1185">Reference proteome</keyword>
<reference evidence="2 3" key="1">
    <citation type="submission" date="2013-11" db="EMBL/GenBank/DDBJ databases">
        <title>Draft genome of the bovine lungworm Dictyocaulus viviparus.</title>
        <authorList>
            <person name="Mitreva M."/>
        </authorList>
    </citation>
    <scope>NUCLEOTIDE SEQUENCE [LARGE SCALE GENOMIC DNA]</scope>
    <source>
        <strain evidence="2 3">HannoverDv2000</strain>
    </source>
</reference>
<dbReference type="Proteomes" id="UP000053766">
    <property type="component" value="Unassembled WGS sequence"/>
</dbReference>
<protein>
    <submittedName>
        <fullName evidence="2">Uncharacterized protein</fullName>
    </submittedName>
</protein>